<keyword evidence="1" id="KW-0472">Membrane</keyword>
<reference evidence="2 3" key="1">
    <citation type="submission" date="2018-07" db="EMBL/GenBank/DDBJ databases">
        <title>Leeuwenhoekiella genomics.</title>
        <authorList>
            <person name="Tahon G."/>
            <person name="Willems A."/>
        </authorList>
    </citation>
    <scope>NUCLEOTIDE SEQUENCE [LARGE SCALE GENOMIC DNA]</scope>
    <source>
        <strain evidence="2 3">R-50232</strain>
    </source>
</reference>
<keyword evidence="3" id="KW-1185">Reference proteome</keyword>
<dbReference type="EMBL" id="QOVI01000003">
    <property type="protein sequence ID" value="RXG15275.1"/>
    <property type="molecule type" value="Genomic_DNA"/>
</dbReference>
<feature type="transmembrane region" description="Helical" evidence="1">
    <location>
        <begin position="51"/>
        <end position="68"/>
    </location>
</feature>
<feature type="transmembrane region" description="Helical" evidence="1">
    <location>
        <begin position="21"/>
        <end position="39"/>
    </location>
</feature>
<dbReference type="AlphaFoldDB" id="A0A4Q0NUG3"/>
<organism evidence="2 3">
    <name type="scientific">Leeuwenhoekiella aestuarii</name>
    <dbReference type="NCBI Taxonomy" id="2249426"/>
    <lineage>
        <taxon>Bacteria</taxon>
        <taxon>Pseudomonadati</taxon>
        <taxon>Bacteroidota</taxon>
        <taxon>Flavobacteriia</taxon>
        <taxon>Flavobacteriales</taxon>
        <taxon>Flavobacteriaceae</taxon>
        <taxon>Leeuwenhoekiella</taxon>
    </lineage>
</organism>
<sequence length="140" mass="16538">MRFDTVHKILRVDDKQKLNNQFTGLILSLSLLSSLLNLLNNYMEGISMSNVISTVLVVISTWLIFYLWKRKTSRTTIDLNEIECLAEISFFKKSYFYLKLTDGKIRELESPQSRTGIRDFKNQFLEQHIAIKKMYFFNLI</sequence>
<evidence type="ECO:0000313" key="2">
    <source>
        <dbReference type="EMBL" id="RXG15275.1"/>
    </source>
</evidence>
<name>A0A4Q0NUG3_9FLAO</name>
<dbReference type="Proteomes" id="UP000289821">
    <property type="component" value="Unassembled WGS sequence"/>
</dbReference>
<evidence type="ECO:0000256" key="1">
    <source>
        <dbReference type="SAM" id="Phobius"/>
    </source>
</evidence>
<accession>A0A4Q0NUG3</accession>
<evidence type="ECO:0008006" key="4">
    <source>
        <dbReference type="Google" id="ProtNLM"/>
    </source>
</evidence>
<keyword evidence="1" id="KW-1133">Transmembrane helix</keyword>
<proteinExistence type="predicted"/>
<protein>
    <recommendedName>
        <fullName evidence="4">PH (Pleckstrin Homology) domain-containing protein</fullName>
    </recommendedName>
</protein>
<keyword evidence="1" id="KW-0812">Transmembrane</keyword>
<gene>
    <name evidence="2" type="ORF">DSM04_103163</name>
</gene>
<dbReference type="RefSeq" id="WP_128760871.1">
    <property type="nucleotide sequence ID" value="NZ_QOVI01000003.1"/>
</dbReference>
<evidence type="ECO:0000313" key="3">
    <source>
        <dbReference type="Proteomes" id="UP000289821"/>
    </source>
</evidence>
<comment type="caution">
    <text evidence="2">The sequence shown here is derived from an EMBL/GenBank/DDBJ whole genome shotgun (WGS) entry which is preliminary data.</text>
</comment>